<feature type="compositionally biased region" description="Basic and acidic residues" evidence="1">
    <location>
        <begin position="253"/>
        <end position="270"/>
    </location>
</feature>
<evidence type="ECO:0000256" key="2">
    <source>
        <dbReference type="SAM" id="Phobius"/>
    </source>
</evidence>
<keyword evidence="2" id="KW-0472">Membrane</keyword>
<protein>
    <recommendedName>
        <fullName evidence="3">Outer membrane channel protein CpnT-like N-terminal domain-containing protein</fullName>
    </recommendedName>
</protein>
<feature type="compositionally biased region" description="Basic and acidic residues" evidence="1">
    <location>
        <begin position="3579"/>
        <end position="3590"/>
    </location>
</feature>
<sequence>MSIHFPPECAWLFAILTGEVPPDGDEDKMFALAEVHKDLHGKLNKDFQAMVAEVLGYTKQNFDGDAAKMYQEAMKSFLGGQEGLDYFNAVGDQAQLVADFTRKSATQLQYTKYMIIAQLVALLIEAAVAAATAFFFGASIAVYLKKQAIVRVILKTKLGRMIVTLLTHQIINVGMGVTMDAMIQWIQLNQGTRDEWDTDLTKNAALSGMVQGLLAGPFNALGDRFGKLLAKMFGLDAGRNLGNKIDGVLPPPKPKDLDVKPLPKKPDAKPGADAPVPPPKDAPVPPPKDAPEPKPKTESGTPEPTPKPKPETEAPEPKPKPETGEPAPKPGSNKPDTDKPGPQPPVSFGRDMSEAFRKNLPNTYGPGSAKAGRQFVDDVGEAFRRRFGDGAVDAGRDWARTLLEKTGTRELPDALEKSLGPIAKDLGPDLTKVLSQGAADSLGRSILREFVEGTGRGVFEGAHAAVSEGMYNLIFSDEHTFKTSGLTFGSGMVEGRLGAMMEAGGENLAMGLRGNLGMAPPSWLTDGGGAGAGSGGTASLSASGSGGLTDDMPDLQLDEFFDDAGSLTSDMRNLGLDDFFDDAGSLTSDMRDLGLDEFFDGGNEDGRGESDGQGREPSPNGPVMTPPVTAPVPTATGGGAGAGGGASTTAPQPPAAQQGTPLNQGHQGHQGNPSNQAPPRTSANDNGSGAEKPAALPMESGSTLTPDSTDEQGGSKGESAPEPPSVIAPATMSNETAVTETAANEDMLPGDDELDFLDVSQAPPMVDDTLQNAPENPEHNTGPMTPPFAMTTDDTVSDDGDSVYETASEFSVYTDAHSDLEQEQEQEQEQDQLGSDDEETAGSPVLAPMPLPPGTVNLAQANPTPAPQVNTDQNPRSEESDEDSETEGGPVQESENPVRETEETAVPPHSPVLTEGSLPPGSTVPRPDEPNSDADDSEPDAEGSVSENDDTESDGAPVSLVSVEGDEGSESGDDAASDSSGHPYPGQSEDSHADDEASDSEDATASDRSDRSDGSDSSGLSYLSVSDDESVFGGNDFDLDRLFQADNDGGEDLAPAVRDLGTDQRGIPGGVQLTTVGPGVVNTLRRQVLDTLADRGIGESDPHRADVERQLDTLLSPQALHDNRVMLLSPDGHRITVVHNGTEHPLDVRMHLSGPRASEMYGSSGRVPPRNNEDRLSSGYDRTSQGGTSAVRTLSVPTWAGTLVNKLNTLAVPVLGDVWNRITGFTLSATPTATLGRHTLSTTVAQAVTATTMMRSGERAVPFDYQAAWSIRTSNDDTPAPGDGTGDGIPLRQLNANLWSTPADSGIVTAWFPKHLTVSGPEKPSGEPHFISRNENEFRAHLDRMPLWTMDSMTDPGSLLRHAEGEFGRQFDQLSAGSRDAFRRFFGGPQQLGALPLQYAGSDAERSSKGTISPLLVDRDGNAVGMFKVTASITPVRGLGLRDIHVTDTYNFERAIDRVTKVDSQAKVSHTLGAEGAFGATLNTQRPGDPSAFKDFNIGITGAVKGSGSLQKDQSFGAGSTHNMLRNLRANGGHVLTPARVGYQVTFIAADGTAHRAGREMAATDVWIRALHPDTVKDTTPEQTLAPPPEVANLQSLGVSATPLAVDGAGARAVLAETRRWLADNGYLPRTEPVNWPGGEALVKARLENLRDLDLFTSSHGLQAGADEMVDGGYTLHFNKPGLGGTNERIAVTLDLRTPETPANANANGNEAPQTVQHLKKASGVVIPNISGITIPGNSSRTRTTSWSLGGSVDAGRAVGDSAVRLSGNAEIKKTWQDAHTLTTGSGLAYSQLLGTSKQSTEIFRVPAELHLTISAGRDPVHGYHSGMFTPADQGGPGAPNEPRAYLDIALPEKRTVSGTAPTTGDITVTDQGGLLPDNAMVDIMRGSAELNTLVNDLLRRPDPDPAPANQDTAPGNLPDGNVLPTRHPQPTTPGGSSSLLSSFLDTATTVRRVVTGDDRAAEQILLSEAIHAQLTPGALTARAHQLLKGAYVIDDLFVPGATAGTDLVVEIKARATNVRQLATVTQYGEVDLGFIDSASHQTSTTTSLEGGGGLGLKSGPDRRAAEAAAAGTPADGRPVTGGGGAKVIHGRGSTHAVTAAASTSNTHVPSESGAYHRMAADIEYEVTVVRGHRGGPVHATPVTLRDTVTVPGGMQFLATPEQLRHSGQLTDLAGIARQDNRPQDIPLPDRFRTHGIAGLATVLEVTPLTTPLPAPRPPAADAPATDPDTAVTEPAVTEPVPNQPGPNEDPPGPDPRDFFRTRLTELISTEAPGALTPGGSHYVPGLRQRIADFTSPAAMAALVGRGGDQPLVFTFPYPDGLTTKDVTVRLSGRSGWDRTALDNARGRAAGAGAGLETFSQHAPNNITDARSTTTKWNTSGSGSAAVPTAATGSHKLGANPGTSHSTTRTDTVTTTTTGEDRIWQRTDGGAEFKLAWTFNAEISVNGVHRGAIPEVDASVTLRFAHDNAPAAGGPVVDRLPAGVHEQDPRTGLTPAQSTPVRPSGTEVVYGTPQSEQLLNAIHVVAPTLVDANGLISGVSQEAAAVRITELLHGGQITVDPLRQAAGLGGPPVHTADGNPRVTLSTEVLRPQLLGDSRGVTIDRVRQTGFGITTGSSTSRTTNLTLGVNHTVDAGGNHTLGANTTPFHYQSVPQGQGGGDTVGGRRWTKVGSAGQRTATAGLRTHEIEADTVTTVTGPDGTRHVTGTAVLRVSELDLLGLGVLPDADRGEGIWDLSAPSRRPDNAPDPGPSNPDTRPDATITEQLNRAREQQENTPNAERSMPQLWMTLPRGDRNDPEWRAAEQQAMERTARIARDSDTTVELAVRDDDGIRYRVFTPAAADGDGGRDVPGPGGPRPDSLAAQPLTRPTPSVATVSSSPPPPPPSNRPEGNTEPSTAPSPPRNQDDTDRPAKPPRAEGDFVKNRVTRQELPVRRRDDTAAVSTERFDPKLRQDNRPAGRLNGSETLIRYRVSREQLPDGRTARHFFVTLPFKLGRDVDATDLRDVQSRVQNALDTHINRGYRLPGSGDQLMVTAGFIAAPDRGDAITLTKTPAPGRADQLHWDVNDNDPTLTHEVLHYLGLPDEYLDTPGRKDGDPHLFRARENQSGVHSDGPMVTTEPESLSTVLADHLATIERVSDTANIPLHSASGPLARTTSEDLGSKLPKDSDAPAHPTSQGPKQEQKPKQKQKQQQQNQTPKQPKAPKPPTPVLPSAVVDRNEPFKKAFPTADTSTLSPADYHAAVRDSVNEARPLSFVVNAMIGYDELARNPQAVDDFIASVLDGLPEKPESGKPTGPPRPEVAFVIGVNGTDNENPADPISDRINAAITAAQRDWKVPVALVAVPIHKDNKSFPYGTGRNGVLTSDATREAINGLRADKTHPYVAFMDLDPYPRTTPSGRHAFVHFEHRLGMGAHTGKEADGLLPPLRPLLFSGGYNIPAATDAEGRGRFIEETRHRWMAEATAKANKSGNPVESPPADLEHLIPVFDTLVRHDMRIRDRMSDMAPMLPYSPEPNLFVDGLATLLTPGETGAGQGLKEIRFDPGSGEIHGLANNLMQVAAWEINAEVPKPDAPPETETGPEADKKRADAEKEYQERLRAAAENLRPPTRGTAFFVDFQEGAVQTDLSRLFQSMLKSRTGNFATWTLDDIKNYPGALKIQQSHLNPIQYSRLFDDIGALQNQLAARPLVNNDVLTLSDPGKGDFLPPNRGKNPVTADTPADPLAVFANKPLRFVAVSAPLPGQDGMATGLNSMDWRLHALNVTNLSDEAVLQRGFHEFAELLETKTEAKVSEQANPNPETAAEYPRVHTLDFDNGSALITRPGSFFHALGQALNPGSDSVPATVPFRSEDGTRVAEPAAPRYIVTDGVEGMLKQVMATHTDAAPEPLNPPSGKPPTDLETAEWVRTATERARALVARAQETNMTVEDLLTRLFTGRLHPMSHDFDTYTAPSTPPGSPGPFALDASALLLLDLYAEALGRTLVVTGPDGTQVTRPENGTGPELRMEWGPQGWVAAGTGPNPGGEPPNRAQQAFDLLNPKPKGTGTNEGAAS</sequence>
<feature type="compositionally biased region" description="Basic and acidic residues" evidence="1">
    <location>
        <begin position="306"/>
        <end position="323"/>
    </location>
</feature>
<feature type="compositionally biased region" description="Polar residues" evidence="1">
    <location>
        <begin position="857"/>
        <end position="874"/>
    </location>
</feature>
<feature type="compositionally biased region" description="Low complexity" evidence="1">
    <location>
        <begin position="2222"/>
        <end position="2236"/>
    </location>
</feature>
<feature type="region of interest" description="Disordered" evidence="1">
    <location>
        <begin position="1898"/>
        <end position="1941"/>
    </location>
</feature>
<dbReference type="InterPro" id="IPR057746">
    <property type="entry name" value="CpnT-like_N"/>
</dbReference>
<feature type="compositionally biased region" description="Pro residues" evidence="1">
    <location>
        <begin position="2211"/>
        <end position="2221"/>
    </location>
</feature>
<feature type="compositionally biased region" description="Basic and acidic residues" evidence="1">
    <location>
        <begin position="3155"/>
        <end position="3169"/>
    </location>
</feature>
<dbReference type="Proteomes" id="UP000320580">
    <property type="component" value="Chromosome"/>
</dbReference>
<keyword evidence="2" id="KW-1133">Transmembrane helix</keyword>
<feature type="domain" description="Outer membrane channel protein CpnT-like N-terminal" evidence="3">
    <location>
        <begin position="12"/>
        <end position="147"/>
    </location>
</feature>
<feature type="region of interest" description="Disordered" evidence="1">
    <location>
        <begin position="2209"/>
        <end position="2259"/>
    </location>
</feature>
<feature type="region of interest" description="Disordered" evidence="1">
    <location>
        <begin position="2366"/>
        <end position="2413"/>
    </location>
</feature>
<feature type="compositionally biased region" description="Gly residues" evidence="1">
    <location>
        <begin position="636"/>
        <end position="646"/>
    </location>
</feature>
<feature type="region of interest" description="Disordered" evidence="1">
    <location>
        <begin position="526"/>
        <end position="554"/>
    </location>
</feature>
<dbReference type="Pfam" id="PF25547">
    <property type="entry name" value="WXG100_2"/>
    <property type="match status" value="1"/>
</dbReference>
<accession>A0A5B8INJ1</accession>
<dbReference type="RefSeq" id="WP_146483619.1">
    <property type="nucleotide sequence ID" value="NZ_CP042266.1"/>
</dbReference>
<feature type="compositionally biased region" description="Acidic residues" evidence="1">
    <location>
        <begin position="930"/>
        <end position="953"/>
    </location>
</feature>
<feature type="region of interest" description="Disordered" evidence="1">
    <location>
        <begin position="2043"/>
        <end position="2112"/>
    </location>
</feature>
<feature type="region of interest" description="Disordered" evidence="1">
    <location>
        <begin position="3103"/>
        <end position="3122"/>
    </location>
</feature>
<feature type="compositionally biased region" description="Polar residues" evidence="1">
    <location>
        <begin position="662"/>
        <end position="687"/>
    </location>
</feature>
<feature type="compositionally biased region" description="Basic and acidic residues" evidence="1">
    <location>
        <begin position="1005"/>
        <end position="1014"/>
    </location>
</feature>
<feature type="compositionally biased region" description="Polar residues" evidence="1">
    <location>
        <begin position="2366"/>
        <end position="2383"/>
    </location>
</feature>
<evidence type="ECO:0000259" key="3">
    <source>
        <dbReference type="Pfam" id="PF25547"/>
    </source>
</evidence>
<name>A0A5B8INJ1_9ACTN</name>
<dbReference type="KEGG" id="sqz:FQU76_31100"/>
<keyword evidence="2" id="KW-0812">Transmembrane</keyword>
<feature type="region of interest" description="Disordered" evidence="1">
    <location>
        <begin position="2726"/>
        <end position="2796"/>
    </location>
</feature>
<feature type="compositionally biased region" description="Polar residues" evidence="1">
    <location>
        <begin position="1180"/>
        <end position="1189"/>
    </location>
</feature>
<feature type="region of interest" description="Disordered" evidence="1">
    <location>
        <begin position="2484"/>
        <end position="2506"/>
    </location>
</feature>
<feature type="compositionally biased region" description="Basic and acidic residues" evidence="1">
    <location>
        <begin position="604"/>
        <end position="614"/>
    </location>
</feature>
<feature type="compositionally biased region" description="Low complexity" evidence="1">
    <location>
        <begin position="2403"/>
        <end position="2413"/>
    </location>
</feature>
<proteinExistence type="predicted"/>
<feature type="compositionally biased region" description="Pro residues" evidence="1">
    <location>
        <begin position="275"/>
        <end position="288"/>
    </location>
</feature>
<feature type="region of interest" description="Disordered" evidence="1">
    <location>
        <begin position="1157"/>
        <end position="1189"/>
    </location>
</feature>
<feature type="region of interest" description="Disordered" evidence="1">
    <location>
        <begin position="243"/>
        <end position="350"/>
    </location>
</feature>
<feature type="compositionally biased region" description="Low complexity" evidence="1">
    <location>
        <begin position="2094"/>
        <end position="2109"/>
    </location>
</feature>
<evidence type="ECO:0000313" key="4">
    <source>
        <dbReference type="EMBL" id="QDY80222.1"/>
    </source>
</evidence>
<organism evidence="4 5">
    <name type="scientific">Streptomyces qinzhouensis</name>
    <dbReference type="NCBI Taxonomy" id="2599401"/>
    <lineage>
        <taxon>Bacteria</taxon>
        <taxon>Bacillati</taxon>
        <taxon>Actinomycetota</taxon>
        <taxon>Actinomycetes</taxon>
        <taxon>Kitasatosporales</taxon>
        <taxon>Streptomycetaceae</taxon>
        <taxon>Streptomyces</taxon>
    </lineage>
</organism>
<keyword evidence="5" id="KW-1185">Reference proteome</keyword>
<feature type="compositionally biased region" description="Low complexity" evidence="1">
    <location>
        <begin position="647"/>
        <end position="661"/>
    </location>
</feature>
<feature type="compositionally biased region" description="Gly residues" evidence="1">
    <location>
        <begin position="526"/>
        <end position="536"/>
    </location>
</feature>
<feature type="region of interest" description="Disordered" evidence="1">
    <location>
        <begin position="3565"/>
        <end position="3590"/>
    </location>
</feature>
<dbReference type="EMBL" id="CP042266">
    <property type="protein sequence ID" value="QDY80222.1"/>
    <property type="molecule type" value="Genomic_DNA"/>
</dbReference>
<evidence type="ECO:0000313" key="5">
    <source>
        <dbReference type="Proteomes" id="UP000320580"/>
    </source>
</evidence>
<dbReference type="PANTHER" id="PTHR24216:SF65">
    <property type="entry name" value="PAXILLIN-LIKE PROTEIN 1"/>
    <property type="match status" value="1"/>
</dbReference>
<evidence type="ECO:0000256" key="1">
    <source>
        <dbReference type="SAM" id="MobiDB-lite"/>
    </source>
</evidence>
<feature type="compositionally biased region" description="Basic and acidic residues" evidence="1">
    <location>
        <begin position="2903"/>
        <end position="2956"/>
    </location>
</feature>
<reference evidence="4 5" key="1">
    <citation type="submission" date="2019-07" db="EMBL/GenBank/DDBJ databases">
        <authorList>
            <person name="Zhu P."/>
        </authorList>
    </citation>
    <scope>NUCLEOTIDE SEQUENCE [LARGE SCALE GENOMIC DNA]</scope>
    <source>
        <strain evidence="4 5">SSL-25</strain>
    </source>
</reference>
<dbReference type="OrthoDB" id="3877861at2"/>
<feature type="compositionally biased region" description="Polar residues" evidence="1">
    <location>
        <begin position="731"/>
        <end position="742"/>
    </location>
</feature>
<feature type="compositionally biased region" description="Low complexity" evidence="1">
    <location>
        <begin position="2868"/>
        <end position="2877"/>
    </location>
</feature>
<feature type="region of interest" description="Disordered" evidence="1">
    <location>
        <begin position="594"/>
        <end position="1030"/>
    </location>
</feature>
<feature type="compositionally biased region" description="Acidic residues" evidence="1">
    <location>
        <begin position="964"/>
        <end position="976"/>
    </location>
</feature>
<dbReference type="PRINTS" id="PR01217">
    <property type="entry name" value="PRICHEXTENSN"/>
</dbReference>
<feature type="region of interest" description="Disordered" evidence="1">
    <location>
        <begin position="3141"/>
        <end position="3219"/>
    </location>
</feature>
<feature type="transmembrane region" description="Helical" evidence="2">
    <location>
        <begin position="113"/>
        <end position="144"/>
    </location>
</feature>
<gene>
    <name evidence="4" type="ORF">FQU76_31100</name>
</gene>
<feature type="compositionally biased region" description="Low complexity" evidence="1">
    <location>
        <begin position="3189"/>
        <end position="3199"/>
    </location>
</feature>
<feature type="compositionally biased region" description="Pro residues" evidence="1">
    <location>
        <begin position="3200"/>
        <end position="3209"/>
    </location>
</feature>
<feature type="compositionally biased region" description="Low complexity" evidence="1">
    <location>
        <begin position="2067"/>
        <end position="2079"/>
    </location>
</feature>
<dbReference type="PANTHER" id="PTHR24216">
    <property type="entry name" value="PAXILLIN-RELATED"/>
    <property type="match status" value="1"/>
</dbReference>
<feature type="region of interest" description="Disordered" evidence="1">
    <location>
        <begin position="2836"/>
        <end position="2959"/>
    </location>
</feature>
<feature type="region of interest" description="Disordered" evidence="1">
    <location>
        <begin position="4005"/>
        <end position="4047"/>
    </location>
</feature>
<feature type="compositionally biased region" description="Low complexity" evidence="1">
    <location>
        <begin position="1015"/>
        <end position="1025"/>
    </location>
</feature>
<feature type="compositionally biased region" description="Pro residues" evidence="1">
    <location>
        <begin position="2242"/>
        <end position="2254"/>
    </location>
</feature>
<feature type="compositionally biased region" description="Acidic residues" evidence="1">
    <location>
        <begin position="821"/>
        <end position="840"/>
    </location>
</feature>